<sequence>MKISIFNYQQNLNNSKARINQQFNFEFQQSKLKRKLIQQNKAQSLNILNDISWSNILLDNRHKFLGTQNINQKEFRLITIKIMLYEMDIHLNKQQ</sequence>
<evidence type="ECO:0000313" key="2">
    <source>
        <dbReference type="Proteomes" id="UP000692954"/>
    </source>
</evidence>
<accession>A0A8S1R8U8</accession>
<name>A0A8S1R8U8_9CILI</name>
<protein>
    <submittedName>
        <fullName evidence="1">Uncharacterized protein</fullName>
    </submittedName>
</protein>
<evidence type="ECO:0000313" key="1">
    <source>
        <dbReference type="EMBL" id="CAD8123743.1"/>
    </source>
</evidence>
<proteinExistence type="predicted"/>
<dbReference type="AlphaFoldDB" id="A0A8S1R8U8"/>
<dbReference type="Proteomes" id="UP000692954">
    <property type="component" value="Unassembled WGS sequence"/>
</dbReference>
<reference evidence="1" key="1">
    <citation type="submission" date="2021-01" db="EMBL/GenBank/DDBJ databases">
        <authorList>
            <consortium name="Genoscope - CEA"/>
            <person name="William W."/>
        </authorList>
    </citation>
    <scope>NUCLEOTIDE SEQUENCE</scope>
</reference>
<organism evidence="1 2">
    <name type="scientific">Paramecium sonneborni</name>
    <dbReference type="NCBI Taxonomy" id="65129"/>
    <lineage>
        <taxon>Eukaryota</taxon>
        <taxon>Sar</taxon>
        <taxon>Alveolata</taxon>
        <taxon>Ciliophora</taxon>
        <taxon>Intramacronucleata</taxon>
        <taxon>Oligohymenophorea</taxon>
        <taxon>Peniculida</taxon>
        <taxon>Parameciidae</taxon>
        <taxon>Paramecium</taxon>
    </lineage>
</organism>
<keyword evidence="2" id="KW-1185">Reference proteome</keyword>
<gene>
    <name evidence="1" type="ORF">PSON_ATCC_30995.1.T1470017</name>
</gene>
<comment type="caution">
    <text evidence="1">The sequence shown here is derived from an EMBL/GenBank/DDBJ whole genome shotgun (WGS) entry which is preliminary data.</text>
</comment>
<dbReference type="EMBL" id="CAJJDN010000147">
    <property type="protein sequence ID" value="CAD8123743.1"/>
    <property type="molecule type" value="Genomic_DNA"/>
</dbReference>